<gene>
    <name evidence="4" type="ORF">ACEWY4_010680</name>
</gene>
<proteinExistence type="inferred from homology"/>
<evidence type="ECO:0000313" key="5">
    <source>
        <dbReference type="Proteomes" id="UP001591681"/>
    </source>
</evidence>
<keyword evidence="1 3" id="KW-0175">Coiled coil</keyword>
<comment type="caution">
    <text evidence="4">The sequence shown here is derived from an EMBL/GenBank/DDBJ whole genome shotgun (WGS) entry which is preliminary data.</text>
</comment>
<protein>
    <recommendedName>
        <fullName evidence="6">Protein FAM81A</fullName>
    </recommendedName>
</protein>
<feature type="coiled-coil region" evidence="3">
    <location>
        <begin position="81"/>
        <end position="108"/>
    </location>
</feature>
<evidence type="ECO:0000313" key="4">
    <source>
        <dbReference type="EMBL" id="KAL2093368.1"/>
    </source>
</evidence>
<sequence>MSCAVGRHHLPFLLHLSSHLRCRSRAYPNYRGMSSGGLKRRTRPSEKCSSHPGAAFDNMALISSDGYEDQEQIRALLDDHIRSVTALIQRLNKDIQGVQQQMRAQEELTQRSQTSVRNMELQQLSVLCDLRGRVGRCDDSIARLTADFRCTNERIYKLIRQHHGSHTLMEAKLRELETQVRLVCSRAARGDNPDHTSALLGQTLDTKLKTLSEQLRAQVSAAQERMQREQDNMLAEATCKIDRLTQPIRNKTKSSDEAMLERFSQLVAKVDRLERGQQGALQSERRREEMIDRRLEEMIDSRVGKLQQHLWREIQEMKAETNKGFTVVHDSLGSLRQVLEARIKLEKEQLLRELRATEDREVHREVTGSQG</sequence>
<dbReference type="PANTHER" id="PTHR22420:SF2">
    <property type="entry name" value="PROTEIN FAM81A"/>
    <property type="match status" value="1"/>
</dbReference>
<dbReference type="EMBL" id="JBHFQA010000009">
    <property type="protein sequence ID" value="KAL2093368.1"/>
    <property type="molecule type" value="Genomic_DNA"/>
</dbReference>
<dbReference type="InterPro" id="IPR029619">
    <property type="entry name" value="FAM81"/>
</dbReference>
<name>A0ABD1K2K9_9TELE</name>
<evidence type="ECO:0000256" key="3">
    <source>
        <dbReference type="SAM" id="Coils"/>
    </source>
</evidence>
<dbReference type="Proteomes" id="UP001591681">
    <property type="component" value="Unassembled WGS sequence"/>
</dbReference>
<evidence type="ECO:0000256" key="1">
    <source>
        <dbReference type="ARBA" id="ARBA00023054"/>
    </source>
</evidence>
<dbReference type="PANTHER" id="PTHR22420">
    <property type="entry name" value="PROTEIN FAM81A"/>
    <property type="match status" value="1"/>
</dbReference>
<reference evidence="4 5" key="1">
    <citation type="submission" date="2024-09" db="EMBL/GenBank/DDBJ databases">
        <title>A chromosome-level genome assembly of Gray's grenadier anchovy, Coilia grayii.</title>
        <authorList>
            <person name="Fu Z."/>
        </authorList>
    </citation>
    <scope>NUCLEOTIDE SEQUENCE [LARGE SCALE GENOMIC DNA]</scope>
    <source>
        <strain evidence="4">G4</strain>
        <tissue evidence="4">Muscle</tissue>
    </source>
</reference>
<dbReference type="AlphaFoldDB" id="A0ABD1K2K9"/>
<evidence type="ECO:0000256" key="2">
    <source>
        <dbReference type="ARBA" id="ARBA00046344"/>
    </source>
</evidence>
<evidence type="ECO:0008006" key="6">
    <source>
        <dbReference type="Google" id="ProtNLM"/>
    </source>
</evidence>
<keyword evidence="5" id="KW-1185">Reference proteome</keyword>
<accession>A0ABD1K2K9</accession>
<comment type="similarity">
    <text evidence="2">Belongs to the FAM81 family.</text>
</comment>
<organism evidence="4 5">
    <name type="scientific">Coilia grayii</name>
    <name type="common">Gray's grenadier anchovy</name>
    <dbReference type="NCBI Taxonomy" id="363190"/>
    <lineage>
        <taxon>Eukaryota</taxon>
        <taxon>Metazoa</taxon>
        <taxon>Chordata</taxon>
        <taxon>Craniata</taxon>
        <taxon>Vertebrata</taxon>
        <taxon>Euteleostomi</taxon>
        <taxon>Actinopterygii</taxon>
        <taxon>Neopterygii</taxon>
        <taxon>Teleostei</taxon>
        <taxon>Clupei</taxon>
        <taxon>Clupeiformes</taxon>
        <taxon>Clupeoidei</taxon>
        <taxon>Engraulidae</taxon>
        <taxon>Coilinae</taxon>
        <taxon>Coilia</taxon>
    </lineage>
</organism>